<feature type="region of interest" description="Disordered" evidence="1">
    <location>
        <begin position="294"/>
        <end position="328"/>
    </location>
</feature>
<evidence type="ECO:0000256" key="1">
    <source>
        <dbReference type="SAM" id="MobiDB-lite"/>
    </source>
</evidence>
<dbReference type="EMBL" id="VXIV02003230">
    <property type="protein sequence ID" value="KAF6019455.1"/>
    <property type="molecule type" value="Genomic_DNA"/>
</dbReference>
<feature type="compositionally biased region" description="Low complexity" evidence="1">
    <location>
        <begin position="249"/>
        <end position="262"/>
    </location>
</feature>
<feature type="compositionally biased region" description="Low complexity" evidence="1">
    <location>
        <begin position="511"/>
        <end position="526"/>
    </location>
</feature>
<reference evidence="3" key="1">
    <citation type="submission" date="2020-06" db="EMBL/GenBank/DDBJ databases">
        <title>Draft genome of Bugula neritina, a colonial animal packing powerful symbionts and potential medicines.</title>
        <authorList>
            <person name="Rayko M."/>
        </authorList>
    </citation>
    <scope>NUCLEOTIDE SEQUENCE [LARGE SCALE GENOMIC DNA]</scope>
    <source>
        <strain evidence="3">Kwan_BN1</strain>
    </source>
</reference>
<gene>
    <name evidence="3" type="ORF">EB796_022262</name>
</gene>
<evidence type="ECO:0000313" key="3">
    <source>
        <dbReference type="EMBL" id="KAF6019455.1"/>
    </source>
</evidence>
<protein>
    <recommendedName>
        <fullName evidence="2">Zasp-like motif domain-containing protein</fullName>
    </recommendedName>
</protein>
<feature type="domain" description="Zasp-like motif" evidence="2">
    <location>
        <begin position="588"/>
        <end position="613"/>
    </location>
</feature>
<feature type="region of interest" description="Disordered" evidence="1">
    <location>
        <begin position="249"/>
        <end position="279"/>
    </location>
</feature>
<evidence type="ECO:0000313" key="4">
    <source>
        <dbReference type="Proteomes" id="UP000593567"/>
    </source>
</evidence>
<feature type="region of interest" description="Disordered" evidence="1">
    <location>
        <begin position="502"/>
        <end position="540"/>
    </location>
</feature>
<accession>A0A7J7J055</accession>
<proteinExistence type="predicted"/>
<dbReference type="Proteomes" id="UP000593567">
    <property type="component" value="Unassembled WGS sequence"/>
</dbReference>
<name>A0A7J7J055_BUGNE</name>
<keyword evidence="4" id="KW-1185">Reference proteome</keyword>
<comment type="caution">
    <text evidence="3">The sequence shown here is derived from an EMBL/GenBank/DDBJ whole genome shotgun (WGS) entry which is preliminary data.</text>
</comment>
<dbReference type="AlphaFoldDB" id="A0A7J7J055"/>
<sequence>MEYPWKQFATDYTDKGSNTNAFTPLSSHMCYQPSLQSSYPSYNRSPAPFYSTNPEPSNFQLNPPPRFKVNSFYKKQPLDLQQTSHGESQFITPEQVQEHSQYPQEQWQVGQTHKPEIQQQTSLRPFIQQFENYDHQPIQHQQPSQPITQQYENYCQQQPIQHQQSLQPVTQQYENYYQQQQQQYQQQQPETIVPGNFESGNRVIKNTREDPDIDEDFPSYADLRNVFLRKQRKAEAEQRIANFQKPKVVNKPPLVPQKPLQPVRKHTTAPPAMSPQHSFPQKAQHSFLQFNLSEPKALKPARDFTPTSSPSPNKREFGVGNDQSVKGKTLLNNTTYNGGMMEIPVHHMDDKKPTWHHIKLNRTGVRQRPLSLLEINSNNNYDSSTPRVVITSNSPLSPQKAIYRPDSDQPGDWFDRATPTAYSANTLPSRSSSYSKPRRRASYGEILITRNSPPRSVSLAPGGSIRRAVSQASHSETYPKEDVKYYSDERKYSTLGNYRKHEESFRQHRNTTSSYRSTQSTWSSSSDVGHRYPGTKIRNPTIDQMLYPSTTQNAHFRQRQRGGDWRQPAVVCGPQVVHTPSNTHPGKTGAHAQFNSPMALYSSQNAQKALEKDKEASELLQIVGPSKYGPAIKLSPTLQAVLKEEKVKHKTGHSPTINFYVRNLEYGPGIGPLRQYEEVPDSLSQEITNYNQKQDKFLSYSMWNSAS</sequence>
<evidence type="ECO:0000259" key="2">
    <source>
        <dbReference type="SMART" id="SM00735"/>
    </source>
</evidence>
<dbReference type="InterPro" id="IPR006643">
    <property type="entry name" value="Zasp-like_motif"/>
</dbReference>
<dbReference type="SMART" id="SM00735">
    <property type="entry name" value="ZM"/>
    <property type="match status" value="1"/>
</dbReference>
<organism evidence="3 4">
    <name type="scientific">Bugula neritina</name>
    <name type="common">Brown bryozoan</name>
    <name type="synonym">Sertularia neritina</name>
    <dbReference type="NCBI Taxonomy" id="10212"/>
    <lineage>
        <taxon>Eukaryota</taxon>
        <taxon>Metazoa</taxon>
        <taxon>Spiralia</taxon>
        <taxon>Lophotrochozoa</taxon>
        <taxon>Bryozoa</taxon>
        <taxon>Gymnolaemata</taxon>
        <taxon>Cheilostomatida</taxon>
        <taxon>Flustrina</taxon>
        <taxon>Buguloidea</taxon>
        <taxon>Bugulidae</taxon>
        <taxon>Bugula</taxon>
    </lineage>
</organism>